<dbReference type="PANTHER" id="PTHR43201">
    <property type="entry name" value="ACYL-COA SYNTHETASE"/>
    <property type="match status" value="1"/>
</dbReference>
<feature type="compositionally biased region" description="Basic and acidic residues" evidence="3">
    <location>
        <begin position="383"/>
        <end position="400"/>
    </location>
</feature>
<evidence type="ECO:0000256" key="2">
    <source>
        <dbReference type="ARBA" id="ARBA00022598"/>
    </source>
</evidence>
<dbReference type="Gene3D" id="3.40.50.12780">
    <property type="entry name" value="N-terminal domain of ligase-like"/>
    <property type="match status" value="1"/>
</dbReference>
<reference evidence="5" key="2">
    <citation type="submission" date="2021-09" db="EMBL/GenBank/DDBJ databases">
        <authorList>
            <person name="Gilroy R."/>
        </authorList>
    </citation>
    <scope>NUCLEOTIDE SEQUENCE</scope>
    <source>
        <strain evidence="5">ChiGjej2B2-19336</strain>
    </source>
</reference>
<dbReference type="EMBL" id="DYZA01000159">
    <property type="protein sequence ID" value="HJD97556.1"/>
    <property type="molecule type" value="Genomic_DNA"/>
</dbReference>
<reference evidence="5" key="1">
    <citation type="journal article" date="2021" name="PeerJ">
        <title>Extensive microbial diversity within the chicken gut microbiome revealed by metagenomics and culture.</title>
        <authorList>
            <person name="Gilroy R."/>
            <person name="Ravi A."/>
            <person name="Getino M."/>
            <person name="Pursley I."/>
            <person name="Horton D.L."/>
            <person name="Alikhan N.F."/>
            <person name="Baker D."/>
            <person name="Gharbi K."/>
            <person name="Hall N."/>
            <person name="Watson M."/>
            <person name="Adriaenssens E.M."/>
            <person name="Foster-Nyarko E."/>
            <person name="Jarju S."/>
            <person name="Secka A."/>
            <person name="Antonio M."/>
            <person name="Oren A."/>
            <person name="Chaudhuri R.R."/>
            <person name="La Ragione R."/>
            <person name="Hildebrand F."/>
            <person name="Pallen M.J."/>
        </authorList>
    </citation>
    <scope>NUCLEOTIDE SEQUENCE</scope>
    <source>
        <strain evidence="5">ChiGjej2B2-19336</strain>
    </source>
</reference>
<dbReference type="AlphaFoldDB" id="A0A921AWX6"/>
<evidence type="ECO:0000313" key="5">
    <source>
        <dbReference type="EMBL" id="HJD97556.1"/>
    </source>
</evidence>
<evidence type="ECO:0000256" key="1">
    <source>
        <dbReference type="ARBA" id="ARBA00006432"/>
    </source>
</evidence>
<sequence length="400" mass="43561">MESLTLYGRAFGPGALPLLRRHEKRCIREDLADFLEAWYSPSPVVEVHSSGSTGAPKALLAEKERMRASARMTLSFLGLQKGDSALLCMPLRYIGAKMMVVRALEGGLDLWCEEPSGHPLRGLKEPPRFLAMTPAQAVSSLEDAHEAALLRGTGQLILGGSAISAELARSLRSFPHHVWSTYGMTETLSHIALRRLSGPQASEWYTPFAGVGLRLTEEGCLAILAPSMCDKEIVTNDLAELDAEGRFRILGRRDNVINSGGIKLHIEELEETLALPRPFWITSVPDAHFGEAVCLLVEGKAPDLAPYFARLHPYARPKRVFFVEKLPLTGSGKPDRATARALARRLMEEAPASPAGIGPLCADAPAGRNHAAEAPRSAPPLPGRDRQKTQEEHDEGSRHA</sequence>
<dbReference type="SUPFAM" id="SSF56801">
    <property type="entry name" value="Acetyl-CoA synthetase-like"/>
    <property type="match status" value="1"/>
</dbReference>
<feature type="domain" description="AMP-dependent synthetase/ligase" evidence="4">
    <location>
        <begin position="44"/>
        <end position="197"/>
    </location>
</feature>
<accession>A0A921AWX6</accession>
<dbReference type="Proteomes" id="UP000698963">
    <property type="component" value="Unassembled WGS sequence"/>
</dbReference>
<comment type="caution">
    <text evidence="5">The sequence shown here is derived from an EMBL/GenBank/DDBJ whole genome shotgun (WGS) entry which is preliminary data.</text>
</comment>
<feature type="region of interest" description="Disordered" evidence="3">
    <location>
        <begin position="350"/>
        <end position="400"/>
    </location>
</feature>
<dbReference type="Gene3D" id="3.30.300.30">
    <property type="match status" value="1"/>
</dbReference>
<evidence type="ECO:0000256" key="3">
    <source>
        <dbReference type="SAM" id="MobiDB-lite"/>
    </source>
</evidence>
<dbReference type="InterPro" id="IPR045851">
    <property type="entry name" value="AMP-bd_C_sf"/>
</dbReference>
<dbReference type="InterPro" id="IPR042099">
    <property type="entry name" value="ANL_N_sf"/>
</dbReference>
<name>A0A921AWX6_9BACT</name>
<evidence type="ECO:0000313" key="6">
    <source>
        <dbReference type="Proteomes" id="UP000698963"/>
    </source>
</evidence>
<dbReference type="GO" id="GO:0031956">
    <property type="term" value="F:medium-chain fatty acid-CoA ligase activity"/>
    <property type="evidence" value="ECO:0007669"/>
    <property type="project" value="TreeGrafter"/>
</dbReference>
<dbReference type="PANTHER" id="PTHR43201:SF5">
    <property type="entry name" value="MEDIUM-CHAIN ACYL-COA LIGASE ACSF2, MITOCHONDRIAL"/>
    <property type="match status" value="1"/>
</dbReference>
<dbReference type="RefSeq" id="WP_304122606.1">
    <property type="nucleotide sequence ID" value="NZ_DYZA01000159.1"/>
</dbReference>
<dbReference type="GO" id="GO:0006631">
    <property type="term" value="P:fatty acid metabolic process"/>
    <property type="evidence" value="ECO:0007669"/>
    <property type="project" value="TreeGrafter"/>
</dbReference>
<comment type="similarity">
    <text evidence="1">Belongs to the ATP-dependent AMP-binding enzyme family.</text>
</comment>
<protein>
    <submittedName>
        <fullName evidence="5">AMP-binding protein</fullName>
    </submittedName>
</protein>
<proteinExistence type="inferred from homology"/>
<evidence type="ECO:0000259" key="4">
    <source>
        <dbReference type="Pfam" id="PF00501"/>
    </source>
</evidence>
<organism evidence="5 6">
    <name type="scientific">Mailhella massiliensis</name>
    <dbReference type="NCBI Taxonomy" id="1903261"/>
    <lineage>
        <taxon>Bacteria</taxon>
        <taxon>Pseudomonadati</taxon>
        <taxon>Thermodesulfobacteriota</taxon>
        <taxon>Desulfovibrionia</taxon>
        <taxon>Desulfovibrionales</taxon>
        <taxon>Desulfovibrionaceae</taxon>
        <taxon>Mailhella</taxon>
    </lineage>
</organism>
<gene>
    <name evidence="5" type="ORF">K8W16_07915</name>
</gene>
<dbReference type="Pfam" id="PF00501">
    <property type="entry name" value="AMP-binding"/>
    <property type="match status" value="1"/>
</dbReference>
<keyword evidence="2" id="KW-0436">Ligase</keyword>
<dbReference type="InterPro" id="IPR000873">
    <property type="entry name" value="AMP-dep_synth/lig_dom"/>
</dbReference>